<organism evidence="8 9">
    <name type="scientific">Acanthaster planci</name>
    <name type="common">Crown-of-thorns starfish</name>
    <dbReference type="NCBI Taxonomy" id="133434"/>
    <lineage>
        <taxon>Eukaryota</taxon>
        <taxon>Metazoa</taxon>
        <taxon>Echinodermata</taxon>
        <taxon>Eleutherozoa</taxon>
        <taxon>Asterozoa</taxon>
        <taxon>Asteroidea</taxon>
        <taxon>Valvatacea</taxon>
        <taxon>Valvatida</taxon>
        <taxon>Acanthasteridae</taxon>
        <taxon>Acanthaster</taxon>
    </lineage>
</organism>
<dbReference type="KEGG" id="aplc:110987577"/>
<dbReference type="OMA" id="WTVEVIL"/>
<evidence type="ECO:0000256" key="4">
    <source>
        <dbReference type="ARBA" id="ARBA00023136"/>
    </source>
</evidence>
<dbReference type="Proteomes" id="UP000694845">
    <property type="component" value="Unplaced"/>
</dbReference>
<feature type="transmembrane region" description="Helical" evidence="6">
    <location>
        <begin position="607"/>
        <end position="627"/>
    </location>
</feature>
<feature type="transmembrane region" description="Helical" evidence="6">
    <location>
        <begin position="35"/>
        <end position="54"/>
    </location>
</feature>
<feature type="transmembrane region" description="Helical" evidence="6">
    <location>
        <begin position="267"/>
        <end position="290"/>
    </location>
</feature>
<feature type="transmembrane region" description="Helical" evidence="6">
    <location>
        <begin position="519"/>
        <end position="540"/>
    </location>
</feature>
<evidence type="ECO:0000313" key="8">
    <source>
        <dbReference type="Proteomes" id="UP000694845"/>
    </source>
</evidence>
<evidence type="ECO:0000259" key="7">
    <source>
        <dbReference type="Pfam" id="PF13906"/>
    </source>
</evidence>
<feature type="transmembrane region" description="Helical" evidence="6">
    <location>
        <begin position="100"/>
        <end position="125"/>
    </location>
</feature>
<dbReference type="Pfam" id="PF13906">
    <property type="entry name" value="AA_permease_C"/>
    <property type="match status" value="1"/>
</dbReference>
<dbReference type="PANTHER" id="PTHR43243:SF20">
    <property type="entry name" value="CATIONIC AMINO ACID TRANSPORTER 3"/>
    <property type="match status" value="1"/>
</dbReference>
<dbReference type="GO" id="GO:0005886">
    <property type="term" value="C:plasma membrane"/>
    <property type="evidence" value="ECO:0007669"/>
    <property type="project" value="TreeGrafter"/>
</dbReference>
<evidence type="ECO:0000313" key="9">
    <source>
        <dbReference type="RefSeq" id="XP_022106108.1"/>
    </source>
</evidence>
<proteinExistence type="predicted"/>
<dbReference type="RefSeq" id="XP_022106108.1">
    <property type="nucleotide sequence ID" value="XM_022250416.1"/>
</dbReference>
<feature type="transmembrane region" description="Helical" evidence="6">
    <location>
        <begin position="234"/>
        <end position="255"/>
    </location>
</feature>
<evidence type="ECO:0000256" key="5">
    <source>
        <dbReference type="SAM" id="MobiDB-lite"/>
    </source>
</evidence>
<gene>
    <name evidence="9" type="primary">LOC110987577</name>
</gene>
<sequence>MGDVSCFRQIKDNIVRTRVVTTDLRSTPLQRCLSTADLAFIGIGCMLGSGVYVLTGEVAGEMAGPAGSISFLLSGFVAFLSAICYLECATQLPETGASYLYTYVTLGEMMAFMIGWNAVVVRIFASALVSRGWSAYFDDVIGDYVRNITVEFVLNGEEWSIPVFASYPDIVAGLVAFFACVLVAVGTEVSAKANMIFVFINIMTIALVFIFAMIHADFSFLTRHGFFPTGFGGVMTGAAACFTGYCGFEAIAFSAEEAKNPSRGLPIGIIVAFLASVLCYVAGTISITVLTDYRDINPGSPFVTAFEAIGLDWMKYLVAVGALGSMTGGVINCAFCLARSIYVIARDGLLPAFLSKTNARTQTPVIATLAGAILSVVVSVFIDFVVIIQFLSLVAFVEFVIVGIAAVILRYRPPMRSGYSAIDGSDSSSCDNEENNPSEYQDDGEADTELSGEYPRRIVKKKSRHHNPNDYNNAEQVEKSTLLGNSIEHRQQRTASTASSIYSSGSTNRRWIDKHPTTTVIISLILHLLFEFAAVALLTFKMTELKNMDGAVVFGVAVTGGLALICCWPLFVLPQYKEGIPFKVPLMPFLPLFSLLCNVVLMVRFDALAWLEFLIWTFIGMILYFTYGMHHSVEGKRREEAALRSALTAVSQLGHPPRDAVITHFDPEAESGEGVDESAERERITKARAQSLAVVVTRDGRSYSATPTYGSTDACV</sequence>
<feature type="transmembrane region" description="Helical" evidence="6">
    <location>
        <begin position="363"/>
        <end position="382"/>
    </location>
</feature>
<keyword evidence="4 6" id="KW-0472">Membrane</keyword>
<dbReference type="OrthoDB" id="310030at2759"/>
<dbReference type="AlphaFoldDB" id="A0A8B7ZKF6"/>
<feature type="transmembrane region" description="Helical" evidence="6">
    <location>
        <begin position="316"/>
        <end position="342"/>
    </location>
</feature>
<dbReference type="Gene3D" id="1.20.1740.10">
    <property type="entry name" value="Amino acid/polyamine transporter I"/>
    <property type="match status" value="2"/>
</dbReference>
<keyword evidence="8" id="KW-1185">Reference proteome</keyword>
<accession>A0A8B7ZKF6</accession>
<feature type="transmembrane region" description="Helical" evidence="6">
    <location>
        <begin position="584"/>
        <end position="601"/>
    </location>
</feature>
<feature type="region of interest" description="Disordered" evidence="5">
    <location>
        <begin position="422"/>
        <end position="453"/>
    </location>
</feature>
<evidence type="ECO:0000256" key="3">
    <source>
        <dbReference type="ARBA" id="ARBA00022989"/>
    </source>
</evidence>
<evidence type="ECO:0000256" key="1">
    <source>
        <dbReference type="ARBA" id="ARBA00004141"/>
    </source>
</evidence>
<reference evidence="9" key="1">
    <citation type="submission" date="2025-08" db="UniProtKB">
        <authorList>
            <consortium name="RefSeq"/>
        </authorList>
    </citation>
    <scope>IDENTIFICATION</scope>
</reference>
<dbReference type="InterPro" id="IPR002293">
    <property type="entry name" value="AA/rel_permease1"/>
</dbReference>
<feature type="transmembrane region" description="Helical" evidence="6">
    <location>
        <begin position="196"/>
        <end position="214"/>
    </location>
</feature>
<protein>
    <submittedName>
        <fullName evidence="9">Cationic amino acid transporter 2-like</fullName>
    </submittedName>
</protein>
<feature type="domain" description="Cationic amino acid transporter C-terminal" evidence="7">
    <location>
        <begin position="582"/>
        <end position="632"/>
    </location>
</feature>
<feature type="transmembrane region" description="Helical" evidence="6">
    <location>
        <begin position="170"/>
        <end position="189"/>
    </location>
</feature>
<dbReference type="GeneID" id="110987577"/>
<dbReference type="GO" id="GO:0015171">
    <property type="term" value="F:amino acid transmembrane transporter activity"/>
    <property type="evidence" value="ECO:0007669"/>
    <property type="project" value="TreeGrafter"/>
</dbReference>
<feature type="transmembrane region" description="Helical" evidence="6">
    <location>
        <begin position="66"/>
        <end position="88"/>
    </location>
</feature>
<keyword evidence="2 6" id="KW-0812">Transmembrane</keyword>
<keyword evidence="3 6" id="KW-1133">Transmembrane helix</keyword>
<feature type="transmembrane region" description="Helical" evidence="6">
    <location>
        <begin position="552"/>
        <end position="572"/>
    </location>
</feature>
<dbReference type="PANTHER" id="PTHR43243">
    <property type="entry name" value="INNER MEMBRANE TRANSPORTER YGJI-RELATED"/>
    <property type="match status" value="1"/>
</dbReference>
<comment type="subcellular location">
    <subcellularLocation>
        <location evidence="1">Membrane</location>
        <topology evidence="1">Multi-pass membrane protein</topology>
    </subcellularLocation>
</comment>
<dbReference type="Pfam" id="PF13520">
    <property type="entry name" value="AA_permease_2"/>
    <property type="match status" value="1"/>
</dbReference>
<evidence type="ECO:0000256" key="2">
    <source>
        <dbReference type="ARBA" id="ARBA00022692"/>
    </source>
</evidence>
<feature type="compositionally biased region" description="Acidic residues" evidence="5">
    <location>
        <begin position="431"/>
        <end position="450"/>
    </location>
</feature>
<evidence type="ECO:0000256" key="6">
    <source>
        <dbReference type="SAM" id="Phobius"/>
    </source>
</evidence>
<dbReference type="InterPro" id="IPR029485">
    <property type="entry name" value="CAT_C"/>
</dbReference>
<name>A0A8B7ZKF6_ACAPL</name>
<feature type="transmembrane region" description="Helical" evidence="6">
    <location>
        <begin position="388"/>
        <end position="409"/>
    </location>
</feature>